<evidence type="ECO:0000259" key="6">
    <source>
        <dbReference type="PROSITE" id="PS50850"/>
    </source>
</evidence>
<dbReference type="InterPro" id="IPR036259">
    <property type="entry name" value="MFS_trans_sf"/>
</dbReference>
<dbReference type="PANTHER" id="PTHR43826">
    <property type="entry name" value="GLUCOSE-6-PHOSPHATE EXCHANGER SLC37A4"/>
    <property type="match status" value="1"/>
</dbReference>
<name>A0ABQ0E5X9_9BACT</name>
<dbReference type="PANTHER" id="PTHR43826:SF3">
    <property type="entry name" value="GLUCOSE-6-PHOSPHATE EXCHANGER SLC37A4"/>
    <property type="match status" value="1"/>
</dbReference>
<dbReference type="Gene3D" id="1.20.1250.20">
    <property type="entry name" value="MFS general substrate transporter like domains"/>
    <property type="match status" value="1"/>
</dbReference>
<dbReference type="EMBL" id="BAAFSG010000001">
    <property type="protein sequence ID" value="GAB1253144.1"/>
    <property type="molecule type" value="Genomic_DNA"/>
</dbReference>
<dbReference type="InterPro" id="IPR020846">
    <property type="entry name" value="MFS_dom"/>
</dbReference>
<organism evidence="7 8">
    <name type="scientific">Desulfovibrio falkowii</name>
    <dbReference type="NCBI Taxonomy" id="3136602"/>
    <lineage>
        <taxon>Bacteria</taxon>
        <taxon>Pseudomonadati</taxon>
        <taxon>Thermodesulfobacteriota</taxon>
        <taxon>Desulfovibrionia</taxon>
        <taxon>Desulfovibrionales</taxon>
        <taxon>Desulfovibrionaceae</taxon>
        <taxon>Desulfovibrio</taxon>
    </lineage>
</organism>
<keyword evidence="3 5" id="KW-1133">Transmembrane helix</keyword>
<evidence type="ECO:0000313" key="7">
    <source>
        <dbReference type="EMBL" id="GAB1253144.1"/>
    </source>
</evidence>
<feature type="transmembrane region" description="Helical" evidence="5">
    <location>
        <begin position="25"/>
        <end position="44"/>
    </location>
</feature>
<keyword evidence="2 5" id="KW-0812">Transmembrane</keyword>
<dbReference type="InterPro" id="IPR011701">
    <property type="entry name" value="MFS"/>
</dbReference>
<sequence length="186" mass="20771">MLDFFKASPPRPVTKNTEEINRDYNYWRLHLMASIWLGYAVFYFTRNSYKSIMPAMLKDLDWQLSDVGILSTIFYIVYGSSRFLGGIISDKSNPRYFMGVGLIITGFINIAFGMSSSLPALALLWGLNAFFQGWGWPPVPRFSPHGTRATSGASGGPYVTPRTTWVAPLFPCWQAGWLSTMAGATA</sequence>
<feature type="transmembrane region" description="Helical" evidence="5">
    <location>
        <begin position="96"/>
        <end position="114"/>
    </location>
</feature>
<evidence type="ECO:0000256" key="3">
    <source>
        <dbReference type="ARBA" id="ARBA00022989"/>
    </source>
</evidence>
<comment type="subcellular location">
    <subcellularLocation>
        <location evidence="1">Endomembrane system</location>
        <topology evidence="1">Multi-pass membrane protein</topology>
    </subcellularLocation>
</comment>
<evidence type="ECO:0000256" key="5">
    <source>
        <dbReference type="SAM" id="Phobius"/>
    </source>
</evidence>
<dbReference type="PROSITE" id="PS50850">
    <property type="entry name" value="MFS"/>
    <property type="match status" value="1"/>
</dbReference>
<keyword evidence="8" id="KW-1185">Reference proteome</keyword>
<comment type="caution">
    <text evidence="7">The sequence shown here is derived from an EMBL/GenBank/DDBJ whole genome shotgun (WGS) entry which is preliminary data.</text>
</comment>
<feature type="domain" description="Major facilitator superfamily (MFS) profile" evidence="6">
    <location>
        <begin position="31"/>
        <end position="186"/>
    </location>
</feature>
<keyword evidence="4 5" id="KW-0472">Membrane</keyword>
<accession>A0ABQ0E5X9</accession>
<protein>
    <recommendedName>
        <fullName evidence="6">Major facilitator superfamily (MFS) profile domain-containing protein</fullName>
    </recommendedName>
</protein>
<dbReference type="Proteomes" id="UP001628192">
    <property type="component" value="Unassembled WGS sequence"/>
</dbReference>
<reference evidence="7 8" key="1">
    <citation type="journal article" date="2025" name="Int. J. Syst. Evol. Microbiol.">
        <title>Desulfovibrio falkowii sp. nov., Porphyromonas miyakawae sp. nov., Mediterraneibacter flintii sp. nov. and Owariibacterium komagatae gen. nov., sp. nov., isolated from human faeces.</title>
        <authorList>
            <person name="Hamaguchi T."/>
            <person name="Ohara M."/>
            <person name="Hisatomi A."/>
            <person name="Sekiguchi K."/>
            <person name="Takeda J.I."/>
            <person name="Ueyama J."/>
            <person name="Ito M."/>
            <person name="Nishiwaki H."/>
            <person name="Ogi T."/>
            <person name="Hirayama M."/>
            <person name="Ohkuma M."/>
            <person name="Sakamoto M."/>
            <person name="Ohno K."/>
        </authorList>
    </citation>
    <scope>NUCLEOTIDE SEQUENCE [LARGE SCALE GENOMIC DNA]</scope>
    <source>
        <strain evidence="7 8">13CB8C</strain>
    </source>
</reference>
<evidence type="ECO:0000256" key="4">
    <source>
        <dbReference type="ARBA" id="ARBA00023136"/>
    </source>
</evidence>
<gene>
    <name evidence="7" type="ORF">Defa_06310</name>
</gene>
<dbReference type="SUPFAM" id="SSF103473">
    <property type="entry name" value="MFS general substrate transporter"/>
    <property type="match status" value="1"/>
</dbReference>
<feature type="transmembrane region" description="Helical" evidence="5">
    <location>
        <begin position="64"/>
        <end position="84"/>
    </location>
</feature>
<evidence type="ECO:0000313" key="8">
    <source>
        <dbReference type="Proteomes" id="UP001628192"/>
    </source>
</evidence>
<proteinExistence type="predicted"/>
<evidence type="ECO:0000256" key="1">
    <source>
        <dbReference type="ARBA" id="ARBA00004127"/>
    </source>
</evidence>
<dbReference type="InterPro" id="IPR051337">
    <property type="entry name" value="OPA_Antiporter"/>
</dbReference>
<evidence type="ECO:0000256" key="2">
    <source>
        <dbReference type="ARBA" id="ARBA00022692"/>
    </source>
</evidence>
<dbReference type="Pfam" id="PF07690">
    <property type="entry name" value="MFS_1"/>
    <property type="match status" value="1"/>
</dbReference>